<protein>
    <recommendedName>
        <fullName evidence="4">Sel1 repeat family protein</fullName>
    </recommendedName>
</protein>
<reference evidence="2 3" key="1">
    <citation type="submission" date="2020-09" db="EMBL/GenBank/DDBJ databases">
        <title>Roseomonas.</title>
        <authorList>
            <person name="Zhu W."/>
        </authorList>
    </citation>
    <scope>NUCLEOTIDE SEQUENCE [LARGE SCALE GENOMIC DNA]</scope>
    <source>
        <strain evidence="2 3">1311</strain>
    </source>
</reference>
<dbReference type="InterPro" id="IPR011990">
    <property type="entry name" value="TPR-like_helical_dom_sf"/>
</dbReference>
<proteinExistence type="predicted"/>
<feature type="compositionally biased region" description="Low complexity" evidence="1">
    <location>
        <begin position="485"/>
        <end position="502"/>
    </location>
</feature>
<feature type="region of interest" description="Disordered" evidence="1">
    <location>
        <begin position="310"/>
        <end position="545"/>
    </location>
</feature>
<feature type="compositionally biased region" description="Pro residues" evidence="1">
    <location>
        <begin position="152"/>
        <end position="170"/>
    </location>
</feature>
<dbReference type="EMBL" id="JACTNF010000002">
    <property type="protein sequence ID" value="MBO1073439.1"/>
    <property type="molecule type" value="Genomic_DNA"/>
</dbReference>
<feature type="compositionally biased region" description="Pro residues" evidence="1">
    <location>
        <begin position="340"/>
        <end position="350"/>
    </location>
</feature>
<feature type="compositionally biased region" description="Low complexity" evidence="1">
    <location>
        <begin position="363"/>
        <end position="404"/>
    </location>
</feature>
<comment type="caution">
    <text evidence="2">The sequence shown here is derived from an EMBL/GenBank/DDBJ whole genome shotgun (WGS) entry which is preliminary data.</text>
</comment>
<feature type="region of interest" description="Disordered" evidence="1">
    <location>
        <begin position="124"/>
        <end position="172"/>
    </location>
</feature>
<dbReference type="SUPFAM" id="SSF81901">
    <property type="entry name" value="HCP-like"/>
    <property type="match status" value="1"/>
</dbReference>
<dbReference type="Proteomes" id="UP001518990">
    <property type="component" value="Unassembled WGS sequence"/>
</dbReference>
<accession>A0ABS3K7I4</accession>
<feature type="region of interest" description="Disordered" evidence="1">
    <location>
        <begin position="254"/>
        <end position="281"/>
    </location>
</feature>
<evidence type="ECO:0000256" key="1">
    <source>
        <dbReference type="SAM" id="MobiDB-lite"/>
    </source>
</evidence>
<feature type="compositionally biased region" description="Pro residues" evidence="1">
    <location>
        <begin position="132"/>
        <end position="145"/>
    </location>
</feature>
<evidence type="ECO:0000313" key="3">
    <source>
        <dbReference type="Proteomes" id="UP001518990"/>
    </source>
</evidence>
<dbReference type="RefSeq" id="WP_207445061.1">
    <property type="nucleotide sequence ID" value="NZ_CP061091.1"/>
</dbReference>
<keyword evidence="3" id="KW-1185">Reference proteome</keyword>
<evidence type="ECO:0000313" key="2">
    <source>
        <dbReference type="EMBL" id="MBO1073439.1"/>
    </source>
</evidence>
<name>A0ABS3K7I4_9PROT</name>
<feature type="compositionally biased region" description="Low complexity" evidence="1">
    <location>
        <begin position="427"/>
        <end position="460"/>
    </location>
</feature>
<sequence>MAPAFAAERLKSGWLHLSNARLGPLPIPVALLHPRSGIALFELPPDWTPDLDQTFAQELAAQGFTARYPGHLPIVHRRLRQDDLPYLESILSEEFLWRDPITVPEDSGWCDALQTLLTPLPAAAPAESAPAPARPAEPDLPPPAPMAEAPVLPAPVPQPARPRPPAPAPMPAAVAAHPARRSRAPLVASVLAGAACLVLVVQFLPYARWLDGFRGTVTETTGLAGAIKDAEQGSIAARAERLAAVHPPARPVVEDEADAVDVPPAPRAGNAPPMMMASGDQAEPIRPMMDPEAPTGSALLRTVAATIATTPGQDAPEPEPAEAALPPATATAAPESVPAAAPPAEAPEPVPQAEMVEEPAPPSAMAAQPQAEEPAAPDSTASAPPAAEDTAPSPAPAPVAAEAPPSAPAPAEPPAIVAQPAPEQPSEPEAPAVAAPAAPEAEAPAVAESLPVVPQAASPEPDAPAPAPAPALATPAPVPQPATPPQAVAAPPAASEPAALATPAPPQATAPAVMAPQPAPAPAMAPQPAVAAPAPPPPAARTPADPAMLTAMMRRGEALLALEDVSGARRFFERAAGMGSGPAAQVLAETYDPQTLAARGVRGLQPDPAAALLWYRRAAQLGAPVQSRITALESRK</sequence>
<dbReference type="Gene3D" id="1.25.40.10">
    <property type="entry name" value="Tetratricopeptide repeat domain"/>
    <property type="match status" value="1"/>
</dbReference>
<evidence type="ECO:0008006" key="4">
    <source>
        <dbReference type="Google" id="ProtNLM"/>
    </source>
</evidence>
<gene>
    <name evidence="2" type="ORF">IAI60_02315</name>
</gene>
<organism evidence="2 3">
    <name type="scientific">Roseomonas marmotae</name>
    <dbReference type="NCBI Taxonomy" id="2768161"/>
    <lineage>
        <taxon>Bacteria</taxon>
        <taxon>Pseudomonadati</taxon>
        <taxon>Pseudomonadota</taxon>
        <taxon>Alphaproteobacteria</taxon>
        <taxon>Acetobacterales</taxon>
        <taxon>Roseomonadaceae</taxon>
        <taxon>Roseomonas</taxon>
    </lineage>
</organism>
<feature type="compositionally biased region" description="Low complexity" evidence="1">
    <location>
        <begin position="321"/>
        <end position="339"/>
    </location>
</feature>